<dbReference type="AlphaFoldDB" id="A0A2N9HR55"/>
<proteinExistence type="predicted"/>
<evidence type="ECO:0008006" key="2">
    <source>
        <dbReference type="Google" id="ProtNLM"/>
    </source>
</evidence>
<dbReference type="GO" id="GO:0005737">
    <property type="term" value="C:cytoplasm"/>
    <property type="evidence" value="ECO:0007669"/>
    <property type="project" value="TreeGrafter"/>
</dbReference>
<dbReference type="PANTHER" id="PTHR43493:SF5">
    <property type="entry name" value="DNA GYRASE SUBUNIT A, CHLOROPLASTIC_MITOCHONDRIAL"/>
    <property type="match status" value="1"/>
</dbReference>
<dbReference type="EMBL" id="OIVN01003890">
    <property type="protein sequence ID" value="SPD14174.1"/>
    <property type="molecule type" value="Genomic_DNA"/>
</dbReference>
<dbReference type="GO" id="GO:0003918">
    <property type="term" value="F:DNA topoisomerase type II (double strand cut, ATP-hydrolyzing) activity"/>
    <property type="evidence" value="ECO:0007669"/>
    <property type="project" value="TreeGrafter"/>
</dbReference>
<accession>A0A2N9HR55</accession>
<protein>
    <recommendedName>
        <fullName evidence="2">DNA gyrase subunit A</fullName>
    </recommendedName>
</protein>
<dbReference type="Pfam" id="PF03989">
    <property type="entry name" value="DNA_gyraseA_C"/>
    <property type="match status" value="3"/>
</dbReference>
<dbReference type="SUPFAM" id="SSF101904">
    <property type="entry name" value="GyrA/ParC C-terminal domain-like"/>
    <property type="match status" value="1"/>
</dbReference>
<dbReference type="GO" id="GO:0009330">
    <property type="term" value="C:DNA topoisomerase type II (double strand cut, ATP-hydrolyzing) complex"/>
    <property type="evidence" value="ECO:0007669"/>
    <property type="project" value="TreeGrafter"/>
</dbReference>
<sequence length="230" mass="25273">MERLKPNGGVVLWRPWWVSQQCHGSYDIESGRVVEAGNWVLRFGIVWLKGKGRPNEIRAQGRNTRGAVAMRLKNGDMMASMDIIPADLRKDLKVSEANTSSAKSLIAPWLLFVSESGFGKRVPLSCFRASPLNRVGLIGYKFSAEDRLAAVFVVGFSLSEDGESDEQVVLVSQSGTVNRIKVRDVSIQSRYARGVILMRLDHAGKIQSVSLLSATETEAEEEAQATAIHG</sequence>
<dbReference type="PANTHER" id="PTHR43493">
    <property type="entry name" value="DNA GYRASE/TOPOISOMERASE SUBUNIT A"/>
    <property type="match status" value="1"/>
</dbReference>
<dbReference type="InterPro" id="IPR050220">
    <property type="entry name" value="Type_II_DNA_Topoisomerases"/>
</dbReference>
<dbReference type="GO" id="GO:0005524">
    <property type="term" value="F:ATP binding"/>
    <property type="evidence" value="ECO:0007669"/>
    <property type="project" value="InterPro"/>
</dbReference>
<reference evidence="1" key="1">
    <citation type="submission" date="2018-02" db="EMBL/GenBank/DDBJ databases">
        <authorList>
            <person name="Cohen D.B."/>
            <person name="Kent A.D."/>
        </authorList>
    </citation>
    <scope>NUCLEOTIDE SEQUENCE</scope>
</reference>
<gene>
    <name evidence="1" type="ORF">FSB_LOCUS42056</name>
</gene>
<organism evidence="1">
    <name type="scientific">Fagus sylvatica</name>
    <name type="common">Beechnut</name>
    <dbReference type="NCBI Taxonomy" id="28930"/>
    <lineage>
        <taxon>Eukaryota</taxon>
        <taxon>Viridiplantae</taxon>
        <taxon>Streptophyta</taxon>
        <taxon>Embryophyta</taxon>
        <taxon>Tracheophyta</taxon>
        <taxon>Spermatophyta</taxon>
        <taxon>Magnoliopsida</taxon>
        <taxon>eudicotyledons</taxon>
        <taxon>Gunneridae</taxon>
        <taxon>Pentapetalae</taxon>
        <taxon>rosids</taxon>
        <taxon>fabids</taxon>
        <taxon>Fagales</taxon>
        <taxon>Fagaceae</taxon>
        <taxon>Fagus</taxon>
    </lineage>
</organism>
<name>A0A2N9HR55_FAGSY</name>
<evidence type="ECO:0000313" key="1">
    <source>
        <dbReference type="EMBL" id="SPD14174.1"/>
    </source>
</evidence>
<dbReference type="InterPro" id="IPR006691">
    <property type="entry name" value="GyrA/parC_rep"/>
</dbReference>
<dbReference type="GO" id="GO:0006265">
    <property type="term" value="P:DNA topological change"/>
    <property type="evidence" value="ECO:0007669"/>
    <property type="project" value="InterPro"/>
</dbReference>
<dbReference type="InterPro" id="IPR035516">
    <property type="entry name" value="Gyrase/topoIV_suA_C"/>
</dbReference>
<dbReference type="GO" id="GO:0003677">
    <property type="term" value="F:DNA binding"/>
    <property type="evidence" value="ECO:0007669"/>
    <property type="project" value="InterPro"/>
</dbReference>
<dbReference type="Gene3D" id="2.120.10.90">
    <property type="entry name" value="DNA gyrase/topoisomerase IV, subunit A, C-terminal"/>
    <property type="match status" value="1"/>
</dbReference>